<dbReference type="GO" id="GO:0016616">
    <property type="term" value="F:oxidoreductase activity, acting on the CH-OH group of donors, NAD or NADP as acceptor"/>
    <property type="evidence" value="ECO:0007669"/>
    <property type="project" value="TreeGrafter"/>
</dbReference>
<evidence type="ECO:0000313" key="5">
    <source>
        <dbReference type="EMBL" id="KAB8191810.1"/>
    </source>
</evidence>
<dbReference type="PRINTS" id="PR00080">
    <property type="entry name" value="SDRFAMILY"/>
</dbReference>
<evidence type="ECO:0000313" key="6">
    <source>
        <dbReference type="Proteomes" id="UP000312512"/>
    </source>
</evidence>
<gene>
    <name evidence="5" type="ORF">FH608_028020</name>
</gene>
<dbReference type="FunFam" id="3.40.50.720:FF:000084">
    <property type="entry name" value="Short-chain dehydrogenase reductase"/>
    <property type="match status" value="1"/>
</dbReference>
<dbReference type="PRINTS" id="PR00081">
    <property type="entry name" value="GDHRDH"/>
</dbReference>
<dbReference type="SUPFAM" id="SSF51735">
    <property type="entry name" value="NAD(P)-binding Rossmann-fold domains"/>
    <property type="match status" value="1"/>
</dbReference>
<dbReference type="InterPro" id="IPR002347">
    <property type="entry name" value="SDR_fam"/>
</dbReference>
<dbReference type="PROSITE" id="PS00061">
    <property type="entry name" value="ADH_SHORT"/>
    <property type="match status" value="1"/>
</dbReference>
<proteinExistence type="inferred from homology"/>
<comment type="similarity">
    <text evidence="1 3">Belongs to the short-chain dehydrogenases/reductases (SDR) family.</text>
</comment>
<dbReference type="Proteomes" id="UP000312512">
    <property type="component" value="Unassembled WGS sequence"/>
</dbReference>
<dbReference type="PANTHER" id="PTHR44229:SF4">
    <property type="entry name" value="15-HYDROXYPROSTAGLANDIN DEHYDROGENASE [NAD(+)]"/>
    <property type="match status" value="1"/>
</dbReference>
<dbReference type="Gene3D" id="3.40.50.720">
    <property type="entry name" value="NAD(P)-binding Rossmann-like Domain"/>
    <property type="match status" value="1"/>
</dbReference>
<evidence type="ECO:0000256" key="1">
    <source>
        <dbReference type="ARBA" id="ARBA00006484"/>
    </source>
</evidence>
<dbReference type="SMART" id="SM00822">
    <property type="entry name" value="PKS_KR"/>
    <property type="match status" value="1"/>
</dbReference>
<dbReference type="InterPro" id="IPR036291">
    <property type="entry name" value="NAD(P)-bd_dom_sf"/>
</dbReference>
<evidence type="ECO:0000256" key="2">
    <source>
        <dbReference type="ARBA" id="ARBA00023002"/>
    </source>
</evidence>
<comment type="caution">
    <text evidence="5">The sequence shown here is derived from an EMBL/GenBank/DDBJ whole genome shotgun (WGS) entry which is preliminary data.</text>
</comment>
<evidence type="ECO:0000259" key="4">
    <source>
        <dbReference type="SMART" id="SM00822"/>
    </source>
</evidence>
<dbReference type="EMBL" id="VDLX02000011">
    <property type="protein sequence ID" value="KAB8191810.1"/>
    <property type="molecule type" value="Genomic_DNA"/>
</dbReference>
<dbReference type="AlphaFoldDB" id="A0A5C4W3W8"/>
<dbReference type="CDD" id="cd05233">
    <property type="entry name" value="SDR_c"/>
    <property type="match status" value="1"/>
</dbReference>
<dbReference type="InterPro" id="IPR020904">
    <property type="entry name" value="Sc_DH/Rdtase_CS"/>
</dbReference>
<feature type="domain" description="Ketoreductase" evidence="4">
    <location>
        <begin position="3"/>
        <end position="175"/>
    </location>
</feature>
<dbReference type="RefSeq" id="WP_139633605.1">
    <property type="nucleotide sequence ID" value="NZ_VDLX02000011.1"/>
</dbReference>
<keyword evidence="2" id="KW-0560">Oxidoreductase</keyword>
<evidence type="ECO:0000256" key="3">
    <source>
        <dbReference type="RuleBase" id="RU000363"/>
    </source>
</evidence>
<organism evidence="5 6">
    <name type="scientific">Nonomuraea phyllanthi</name>
    <dbReference type="NCBI Taxonomy" id="2219224"/>
    <lineage>
        <taxon>Bacteria</taxon>
        <taxon>Bacillati</taxon>
        <taxon>Actinomycetota</taxon>
        <taxon>Actinomycetes</taxon>
        <taxon>Streptosporangiales</taxon>
        <taxon>Streptosporangiaceae</taxon>
        <taxon>Nonomuraea</taxon>
    </lineage>
</organism>
<accession>A0A5C4W3W8</accession>
<dbReference type="InterPro" id="IPR057326">
    <property type="entry name" value="KR_dom"/>
</dbReference>
<name>A0A5C4W3W8_9ACTN</name>
<dbReference type="PANTHER" id="PTHR44229">
    <property type="entry name" value="15-HYDROXYPROSTAGLANDIN DEHYDROGENASE [NAD(+)]"/>
    <property type="match status" value="1"/>
</dbReference>
<keyword evidence="6" id="KW-1185">Reference proteome</keyword>
<protein>
    <submittedName>
        <fullName evidence="5">SDR family NAD(P)-dependent oxidoreductase</fullName>
    </submittedName>
</protein>
<sequence length="241" mass="24322">MTAVVLVTGGAGGIGAAVARRFARTGAQVVIADLDETAGQALATEIDALFVPADVTQERDNQTAVEAALTAFGGLDLVHLNAGTGGSGDGLDLDSYRRIIAVNLDGTMYGIRAALPALASTGGGAIVVTSSLAGVSPNPFDPIYSASKHAVIGLVRSLAHTLSASGVTINAICPGFVETPMLEGIREHVLRHGFAIADPDEVAAAVQTIVQNGATGEAWIVQAGQSPAPVMFPAIELSRGA</sequence>
<dbReference type="OrthoDB" id="4133661at2"/>
<reference evidence="5 6" key="1">
    <citation type="submission" date="2019-10" db="EMBL/GenBank/DDBJ databases">
        <title>Nonomuraea sp. nov., isolated from Phyllanthus amarus.</title>
        <authorList>
            <person name="Klykleung N."/>
            <person name="Tanasupawat S."/>
        </authorList>
    </citation>
    <scope>NUCLEOTIDE SEQUENCE [LARGE SCALE GENOMIC DNA]</scope>
    <source>
        <strain evidence="5 6">PA1-10</strain>
    </source>
</reference>
<dbReference type="Pfam" id="PF00106">
    <property type="entry name" value="adh_short"/>
    <property type="match status" value="1"/>
</dbReference>
<dbReference type="GO" id="GO:0005737">
    <property type="term" value="C:cytoplasm"/>
    <property type="evidence" value="ECO:0007669"/>
    <property type="project" value="TreeGrafter"/>
</dbReference>